<dbReference type="Proteomes" id="UP000578819">
    <property type="component" value="Unassembled WGS sequence"/>
</dbReference>
<accession>A0A7W7SMS0</accession>
<keyword evidence="3" id="KW-1185">Reference proteome</keyword>
<keyword evidence="2" id="KW-0689">Ribosomal protein</keyword>
<gene>
    <name evidence="2" type="ORF">FHR38_001385</name>
</gene>
<dbReference type="RefSeq" id="WP_184533794.1">
    <property type="nucleotide sequence ID" value="NZ_JACHJW010000001.1"/>
</dbReference>
<name>A0A7W7SMS0_9ACTN</name>
<reference evidence="2 3" key="1">
    <citation type="submission" date="2020-08" db="EMBL/GenBank/DDBJ databases">
        <title>Sequencing the genomes of 1000 actinobacteria strains.</title>
        <authorList>
            <person name="Klenk H.-P."/>
        </authorList>
    </citation>
    <scope>NUCLEOTIDE SEQUENCE [LARGE SCALE GENOMIC DNA]</scope>
    <source>
        <strain evidence="2 3">DSM 45886</strain>
    </source>
</reference>
<dbReference type="InterPro" id="IPR000182">
    <property type="entry name" value="GNAT_dom"/>
</dbReference>
<dbReference type="InterPro" id="IPR016181">
    <property type="entry name" value="Acyl_CoA_acyltransferase"/>
</dbReference>
<evidence type="ECO:0000259" key="1">
    <source>
        <dbReference type="PROSITE" id="PS51186"/>
    </source>
</evidence>
<dbReference type="GO" id="GO:0005840">
    <property type="term" value="C:ribosome"/>
    <property type="evidence" value="ECO:0007669"/>
    <property type="project" value="UniProtKB-KW"/>
</dbReference>
<proteinExistence type="predicted"/>
<dbReference type="Gene3D" id="3.40.630.30">
    <property type="match status" value="1"/>
</dbReference>
<sequence length="267" mass="29379">MTDLDVSALRAAYDHQLRPEIPDPMPAGVTVERDGPLVRVLGQSSGGFLTYRDLGGLSGAELDELIVRQREIFARRGEPVEWKLVEHDEPADLGDRLRAAGFEPQAREAVVVGPVAPLAAVLPVPPEGVRLREVTARADLDRIAELESAVWGEQRLRVADMLEKELAAGVDRLTVVVAEEVETGRVVCAGWVRYQAGTRFASLWGGATRPEWRGRGIYRALVTHRARLADTRGFTLLQVDASDDSRPILHRLGFVTITTTTPYVYTP</sequence>
<keyword evidence="2" id="KW-0687">Ribonucleoprotein</keyword>
<dbReference type="PROSITE" id="PS51186">
    <property type="entry name" value="GNAT"/>
    <property type="match status" value="1"/>
</dbReference>
<dbReference type="EMBL" id="JACHJW010000001">
    <property type="protein sequence ID" value="MBB4957652.1"/>
    <property type="molecule type" value="Genomic_DNA"/>
</dbReference>
<evidence type="ECO:0000313" key="2">
    <source>
        <dbReference type="EMBL" id="MBB4957652.1"/>
    </source>
</evidence>
<dbReference type="SUPFAM" id="SSF55729">
    <property type="entry name" value="Acyl-CoA N-acyltransferases (Nat)"/>
    <property type="match status" value="1"/>
</dbReference>
<feature type="domain" description="N-acetyltransferase" evidence="1">
    <location>
        <begin position="129"/>
        <end position="267"/>
    </location>
</feature>
<comment type="caution">
    <text evidence="2">The sequence shown here is derived from an EMBL/GenBank/DDBJ whole genome shotgun (WGS) entry which is preliminary data.</text>
</comment>
<dbReference type="AlphaFoldDB" id="A0A7W7SMS0"/>
<protein>
    <submittedName>
        <fullName evidence="2">Ribosomal protein S18 acetylase RimI-like enzyme</fullName>
    </submittedName>
</protein>
<organism evidence="2 3">
    <name type="scientific">Micromonospora polyrhachis</name>
    <dbReference type="NCBI Taxonomy" id="1282883"/>
    <lineage>
        <taxon>Bacteria</taxon>
        <taxon>Bacillati</taxon>
        <taxon>Actinomycetota</taxon>
        <taxon>Actinomycetes</taxon>
        <taxon>Micromonosporales</taxon>
        <taxon>Micromonosporaceae</taxon>
        <taxon>Micromonospora</taxon>
    </lineage>
</organism>
<dbReference type="GO" id="GO:0016747">
    <property type="term" value="F:acyltransferase activity, transferring groups other than amino-acyl groups"/>
    <property type="evidence" value="ECO:0007669"/>
    <property type="project" value="InterPro"/>
</dbReference>
<dbReference type="Pfam" id="PF00583">
    <property type="entry name" value="Acetyltransf_1"/>
    <property type="match status" value="1"/>
</dbReference>
<dbReference type="CDD" id="cd04301">
    <property type="entry name" value="NAT_SF"/>
    <property type="match status" value="1"/>
</dbReference>
<evidence type="ECO:0000313" key="3">
    <source>
        <dbReference type="Proteomes" id="UP000578819"/>
    </source>
</evidence>